<evidence type="ECO:0000313" key="1">
    <source>
        <dbReference type="Proteomes" id="UP000036681"/>
    </source>
</evidence>
<keyword evidence="1" id="KW-1185">Reference proteome</keyword>
<name>A0A0M3HVZ3_ASCLU</name>
<accession>A0A0M3HVZ3</accession>
<sequence length="70" mass="7684">MLPANPSGPRACCLISCTACNASLQSPTNRVYLEQKVENDTDKKSGMKSSEKFSELNTLKGVSCYIIRVR</sequence>
<dbReference type="WBParaSite" id="ALUE_0000721501-mRNA-1">
    <property type="protein sequence ID" value="ALUE_0000721501-mRNA-1"/>
    <property type="gene ID" value="ALUE_0000721501"/>
</dbReference>
<dbReference type="AlphaFoldDB" id="A0A0M3HVZ3"/>
<reference evidence="2" key="1">
    <citation type="submission" date="2017-02" db="UniProtKB">
        <authorList>
            <consortium name="WormBaseParasite"/>
        </authorList>
    </citation>
    <scope>IDENTIFICATION</scope>
</reference>
<organism evidence="1 2">
    <name type="scientific">Ascaris lumbricoides</name>
    <name type="common">Giant roundworm</name>
    <dbReference type="NCBI Taxonomy" id="6252"/>
    <lineage>
        <taxon>Eukaryota</taxon>
        <taxon>Metazoa</taxon>
        <taxon>Ecdysozoa</taxon>
        <taxon>Nematoda</taxon>
        <taxon>Chromadorea</taxon>
        <taxon>Rhabditida</taxon>
        <taxon>Spirurina</taxon>
        <taxon>Ascaridomorpha</taxon>
        <taxon>Ascaridoidea</taxon>
        <taxon>Ascarididae</taxon>
        <taxon>Ascaris</taxon>
    </lineage>
</organism>
<evidence type="ECO:0000313" key="2">
    <source>
        <dbReference type="WBParaSite" id="ALUE_0000721501-mRNA-1"/>
    </source>
</evidence>
<proteinExistence type="predicted"/>
<dbReference type="Proteomes" id="UP000036681">
    <property type="component" value="Unplaced"/>
</dbReference>
<protein>
    <submittedName>
        <fullName evidence="2">Secreted protein</fullName>
    </submittedName>
</protein>